<dbReference type="GO" id="GO:0004298">
    <property type="term" value="F:threonine-type endopeptidase activity"/>
    <property type="evidence" value="ECO:0007669"/>
    <property type="project" value="UniProtKB-UniRule"/>
</dbReference>
<reference evidence="11 12" key="2">
    <citation type="submission" date="2016-09" db="EMBL/GenBank/DDBJ databases">
        <authorList>
            <person name="Laine KS P."/>
        </authorList>
    </citation>
    <scope>NUCLEOTIDE SEQUENCE [LARGE SCALE GENOMIC DNA]</scope>
    <source>
        <strain evidence="11">PFRJS-23</strain>
    </source>
</reference>
<dbReference type="AlphaFoldDB" id="A0A2C7ZMZ5"/>
<dbReference type="GO" id="GO:0005737">
    <property type="term" value="C:cytoplasm"/>
    <property type="evidence" value="ECO:0007669"/>
    <property type="project" value="TreeGrafter"/>
</dbReference>
<name>A0A2C7ZMZ5_9ACTN</name>
<comment type="catalytic activity">
    <reaction evidence="1">
        <text>Cleavage of peptide bonds with very broad specificity.</text>
        <dbReference type="EC" id="3.4.25.1"/>
    </reaction>
</comment>
<dbReference type="InterPro" id="IPR001353">
    <property type="entry name" value="Proteasome_sua/b"/>
</dbReference>
<evidence type="ECO:0000313" key="10">
    <source>
        <dbReference type="EMBL" id="SBN38729.1"/>
    </source>
</evidence>
<gene>
    <name evidence="10" type="ORF">PFR_JS10_1086</name>
    <name evidence="11" type="ORF">PFR_JS23_1108</name>
</gene>
<dbReference type="SUPFAM" id="SSF56235">
    <property type="entry name" value="N-terminal nucleophile aminohydrolases (Ntn hydrolases)"/>
    <property type="match status" value="1"/>
</dbReference>
<dbReference type="Pfam" id="PF00227">
    <property type="entry name" value="Proteasome"/>
    <property type="match status" value="1"/>
</dbReference>
<dbReference type="OMA" id="NLGMAMQ"/>
<evidence type="ECO:0000256" key="3">
    <source>
        <dbReference type="ARBA" id="ARBA00022670"/>
    </source>
</evidence>
<dbReference type="PANTHER" id="PTHR32194">
    <property type="entry name" value="METALLOPROTEASE TLDD"/>
    <property type="match status" value="1"/>
</dbReference>
<keyword evidence="2" id="KW-0963">Cytoplasm</keyword>
<evidence type="ECO:0000256" key="7">
    <source>
        <dbReference type="ARBA" id="ARBA00022942"/>
    </source>
</evidence>
<evidence type="ECO:0000256" key="2">
    <source>
        <dbReference type="ARBA" id="ARBA00022490"/>
    </source>
</evidence>
<dbReference type="InterPro" id="IPR023333">
    <property type="entry name" value="Proteasome_suB-type"/>
</dbReference>
<dbReference type="RefSeq" id="WP_013161026.1">
    <property type="nucleotide sequence ID" value="NZ_JASFCU010000001.1"/>
</dbReference>
<organism evidence="10">
    <name type="scientific">Propionibacterium freudenreichii</name>
    <dbReference type="NCBI Taxonomy" id="1744"/>
    <lineage>
        <taxon>Bacteria</taxon>
        <taxon>Bacillati</taxon>
        <taxon>Actinomycetota</taxon>
        <taxon>Actinomycetes</taxon>
        <taxon>Propionibacteriales</taxon>
        <taxon>Propionibacteriaceae</taxon>
        <taxon>Propionibacterium</taxon>
    </lineage>
</organism>
<keyword evidence="8" id="KW-0865">Zymogen</keyword>
<keyword evidence="3" id="KW-0645">Protease</keyword>
<evidence type="ECO:0000256" key="8">
    <source>
        <dbReference type="ARBA" id="ARBA00023145"/>
    </source>
</evidence>
<dbReference type="EMBL" id="LT618793">
    <property type="protein sequence ID" value="SCQ78481.1"/>
    <property type="molecule type" value="Genomic_DNA"/>
</dbReference>
<keyword evidence="4" id="KW-0888">Threonine protease</keyword>
<dbReference type="InterPro" id="IPR029055">
    <property type="entry name" value="Ntn_hydrolases_N"/>
</dbReference>
<evidence type="ECO:0000256" key="9">
    <source>
        <dbReference type="NCBIfam" id="TIGR03690"/>
    </source>
</evidence>
<dbReference type="PROSITE" id="PS51476">
    <property type="entry name" value="PROTEASOME_BETA_2"/>
    <property type="match status" value="1"/>
</dbReference>
<keyword evidence="7 10" id="KW-0647">Proteasome</keyword>
<dbReference type="PANTHER" id="PTHR32194:SF0">
    <property type="entry name" value="ATP-DEPENDENT PROTEASE SUBUNIT HSLV"/>
    <property type="match status" value="1"/>
</dbReference>
<dbReference type="GO" id="GO:0010498">
    <property type="term" value="P:proteasomal protein catabolic process"/>
    <property type="evidence" value="ECO:0007669"/>
    <property type="project" value="UniProtKB-UniRule"/>
</dbReference>
<reference evidence="10" key="1">
    <citation type="submission" date="2016-05" db="EMBL/GenBank/DDBJ databases">
        <authorList>
            <person name="Lavstsen T."/>
            <person name="Jespersen J.S."/>
        </authorList>
    </citation>
    <scope>NUCLEOTIDE SEQUENCE</scope>
    <source>
        <strain evidence="10">PFRJS10</strain>
    </source>
</reference>
<protein>
    <recommendedName>
        <fullName evidence="9">Proteasome subunit beta</fullName>
        <ecNumber evidence="9">3.4.25.1</ecNumber>
    </recommendedName>
</protein>
<keyword evidence="6" id="KW-0068">Autocatalytic cleavage</keyword>
<evidence type="ECO:0000313" key="12">
    <source>
        <dbReference type="Proteomes" id="UP000250080"/>
    </source>
</evidence>
<proteinExistence type="predicted"/>
<evidence type="ECO:0000256" key="4">
    <source>
        <dbReference type="ARBA" id="ARBA00022698"/>
    </source>
</evidence>
<dbReference type="EMBL" id="LT576035">
    <property type="protein sequence ID" value="SBN38729.1"/>
    <property type="molecule type" value="Genomic_DNA"/>
</dbReference>
<evidence type="ECO:0000313" key="11">
    <source>
        <dbReference type="EMBL" id="SCQ78481.1"/>
    </source>
</evidence>
<dbReference type="CDD" id="cd01906">
    <property type="entry name" value="proteasome_protease_HslV"/>
    <property type="match status" value="1"/>
</dbReference>
<evidence type="ECO:0000256" key="1">
    <source>
        <dbReference type="ARBA" id="ARBA00001198"/>
    </source>
</evidence>
<keyword evidence="5" id="KW-0378">Hydrolase</keyword>
<dbReference type="InterPro" id="IPR022483">
    <property type="entry name" value="PSB_actinobac"/>
</dbReference>
<dbReference type="Gene3D" id="3.60.20.10">
    <property type="entry name" value="Glutamine Phosphoribosylpyrophosphate, subunit 1, domain 1"/>
    <property type="match status" value="1"/>
</dbReference>
<dbReference type="EC" id="3.4.25.1" evidence="9"/>
<accession>A0A2C7ZMZ5</accession>
<evidence type="ECO:0000256" key="5">
    <source>
        <dbReference type="ARBA" id="ARBA00022801"/>
    </source>
</evidence>
<evidence type="ECO:0000256" key="6">
    <source>
        <dbReference type="ARBA" id="ARBA00022813"/>
    </source>
</evidence>
<dbReference type="Proteomes" id="UP000250080">
    <property type="component" value="Chromosome I"/>
</dbReference>
<dbReference type="GO" id="GO:0005839">
    <property type="term" value="C:proteasome core complex"/>
    <property type="evidence" value="ECO:0007669"/>
    <property type="project" value="UniProtKB-UniRule"/>
</dbReference>
<sequence length="288" mass="30626">MSSLDRMNETQWSRPHARPGLDDALMSASTSSFVDLLHAVHPELLATAGVGTDGVQPTRATTIVAVKYRDGVVMAGDRRATRGHEIAQRDIEKVFAADEATLIGVAGAAGMAIDLARLYRLELSHYEKLEGASLSFEGKANRLATMIREQLTMALQGFVVVPLLAGWDPHRREGRVVSYDATGGHYEESEFASIGSGSAFARGSLKKLHHPDLERDEAALVCIQALFDAADDDSATGGPDLIRAIYPVVMSASEQGVHGFSDDAVAGLTNTMMSGRHGRPNGPGAASS</sequence>
<dbReference type="NCBIfam" id="TIGR03690">
    <property type="entry name" value="20S_bact_beta"/>
    <property type="match status" value="1"/>
</dbReference>